<protein>
    <recommendedName>
        <fullName evidence="4">6-bladed beta-propeller protein</fullName>
    </recommendedName>
</protein>
<sequence length="495" mass="57229">MKKFFCYLFLGLSFTSFAQSESSLSVVETTPFRDKSHSDKVIAIKTTKEDITGLVRQGKRDLSFDIYDAQHQNVFSEVVKIHKKEKYIGDVFYENELKIITVLKVNRNDREVYCHNFNLKTKTLDKQLLFKSSVDRKQELFYVSNKRQTSVAISPNGKYIAIATDDYNKNTNSYTIRQFDTETLALNFKRSYQNDNDRYFEPNDIFVDNEAAVYVVGKFFKEGRAQKRKKEANYEFILNKITSQESQKLVIALEDEFVQSLNISNKEDQLFLIGFYSERRARRIKGSCNFTINKSSFDLVSKSKDPLPVVVYEDLFGDDKGKDKSEKELSNFTIDHFLNDANGNIYILAEEFYISSNYVSTGMAGGMMVTTPHYDNIIILKYDSDGKLLWGRSIFKRSTIPSYNAFVKDDKLHVLLNSGKNLSEKDDGRTKASKGWFESSSLYDFEYDTEGNVSYNKIQDNKGSTKYYPHNGTYENNTFLMMGGALNQRQFMILK</sequence>
<dbReference type="RefSeq" id="WP_128766359.1">
    <property type="nucleotide sequence ID" value="NZ_JBHUOO010000043.1"/>
</dbReference>
<dbReference type="OrthoDB" id="1403331at2"/>
<keyword evidence="1" id="KW-0732">Signal</keyword>
<dbReference type="EMBL" id="QOVK01000016">
    <property type="protein sequence ID" value="RXG18623.1"/>
    <property type="molecule type" value="Genomic_DNA"/>
</dbReference>
<feature type="chain" id="PRO_5020429369" description="6-bladed beta-propeller protein" evidence="1">
    <location>
        <begin position="19"/>
        <end position="495"/>
    </location>
</feature>
<evidence type="ECO:0008006" key="4">
    <source>
        <dbReference type="Google" id="ProtNLM"/>
    </source>
</evidence>
<dbReference type="AlphaFoldDB" id="A0A4Q0P054"/>
<dbReference type="SUPFAM" id="SSF63829">
    <property type="entry name" value="Calcium-dependent phosphotriesterase"/>
    <property type="match status" value="1"/>
</dbReference>
<feature type="signal peptide" evidence="1">
    <location>
        <begin position="1"/>
        <end position="18"/>
    </location>
</feature>
<evidence type="ECO:0000256" key="1">
    <source>
        <dbReference type="SAM" id="SignalP"/>
    </source>
</evidence>
<gene>
    <name evidence="2" type="ORF">DSM02_3043</name>
</gene>
<evidence type="ECO:0000313" key="2">
    <source>
        <dbReference type="EMBL" id="RXG18623.1"/>
    </source>
</evidence>
<name>A0A4Q0P054_9FLAO</name>
<keyword evidence="3" id="KW-1185">Reference proteome</keyword>
<proteinExistence type="predicted"/>
<comment type="caution">
    <text evidence="2">The sequence shown here is derived from an EMBL/GenBank/DDBJ whole genome shotgun (WGS) entry which is preliminary data.</text>
</comment>
<organism evidence="2 3">
    <name type="scientific">Leeuwenhoekiella polynyae</name>
    <dbReference type="NCBI Taxonomy" id="1550906"/>
    <lineage>
        <taxon>Bacteria</taxon>
        <taxon>Pseudomonadati</taxon>
        <taxon>Bacteroidota</taxon>
        <taxon>Flavobacteriia</taxon>
        <taxon>Flavobacteriales</taxon>
        <taxon>Flavobacteriaceae</taxon>
        <taxon>Leeuwenhoekiella</taxon>
    </lineage>
</organism>
<reference evidence="2 3" key="1">
    <citation type="submission" date="2018-07" db="EMBL/GenBank/DDBJ databases">
        <title>Leeuwenhoekiella genomics.</title>
        <authorList>
            <person name="Tahon G."/>
            <person name="Willems A."/>
        </authorList>
    </citation>
    <scope>NUCLEOTIDE SEQUENCE [LARGE SCALE GENOMIC DNA]</scope>
    <source>
        <strain evidence="2 3">LMG 29608</strain>
    </source>
</reference>
<dbReference type="Proteomes" id="UP000289859">
    <property type="component" value="Unassembled WGS sequence"/>
</dbReference>
<accession>A0A4Q0P054</accession>
<evidence type="ECO:0000313" key="3">
    <source>
        <dbReference type="Proteomes" id="UP000289859"/>
    </source>
</evidence>